<reference evidence="8" key="1">
    <citation type="submission" date="2024-03" db="EMBL/GenBank/DDBJ databases">
        <authorList>
            <consortium name="ELIXIR-Norway"/>
            <consortium name="Elixir Norway"/>
        </authorList>
    </citation>
    <scope>NUCLEOTIDE SEQUENCE</scope>
</reference>
<name>A0ABP1AZI5_9BRYO</name>
<dbReference type="Pfam" id="PF20434">
    <property type="entry name" value="BD-FAE"/>
    <property type="match status" value="1"/>
</dbReference>
<organism evidence="8 9">
    <name type="scientific">Sphagnum jensenii</name>
    <dbReference type="NCBI Taxonomy" id="128206"/>
    <lineage>
        <taxon>Eukaryota</taxon>
        <taxon>Viridiplantae</taxon>
        <taxon>Streptophyta</taxon>
        <taxon>Embryophyta</taxon>
        <taxon>Bryophyta</taxon>
        <taxon>Sphagnophytina</taxon>
        <taxon>Sphagnopsida</taxon>
        <taxon>Sphagnales</taxon>
        <taxon>Sphagnaceae</taxon>
        <taxon>Sphagnum</taxon>
    </lineage>
</organism>
<keyword evidence="9" id="KW-1185">Reference proteome</keyword>
<dbReference type="EC" id="3.1.1.n2" evidence="4"/>
<evidence type="ECO:0000256" key="3">
    <source>
        <dbReference type="ARBA" id="ARBA00038028"/>
    </source>
</evidence>
<accession>A0ABP1AZI5</accession>
<keyword evidence="2" id="KW-0378">Hydrolase</keyword>
<comment type="subcellular location">
    <subcellularLocation>
        <location evidence="1">Golgi apparatus membrane</location>
        <topology evidence="1">Multi-pass membrane protein</topology>
    </subcellularLocation>
</comment>
<evidence type="ECO:0000256" key="6">
    <source>
        <dbReference type="SAM" id="Phobius"/>
    </source>
</evidence>
<comment type="similarity">
    <text evidence="3">Belongs to the AB hydrolase superfamily. Isoprenylcysteine methylesterase family.</text>
</comment>
<gene>
    <name evidence="8" type="ORF">CSSPJE1EN2_LOCUS10892</name>
</gene>
<keyword evidence="6" id="KW-0472">Membrane</keyword>
<evidence type="ECO:0000313" key="8">
    <source>
        <dbReference type="EMBL" id="CAK9867897.1"/>
    </source>
</evidence>
<dbReference type="PROSITE" id="PS00122">
    <property type="entry name" value="CARBOXYLESTERASE_B_1"/>
    <property type="match status" value="1"/>
</dbReference>
<dbReference type="InterPro" id="IPR019826">
    <property type="entry name" value="Carboxylesterase_B_AS"/>
</dbReference>
<evidence type="ECO:0000256" key="5">
    <source>
        <dbReference type="ARBA" id="ARBA00049507"/>
    </source>
</evidence>
<proteinExistence type="inferred from homology"/>
<dbReference type="Gene3D" id="3.40.50.1820">
    <property type="entry name" value="alpha/beta hydrolase"/>
    <property type="match status" value="1"/>
</dbReference>
<feature type="domain" description="BD-FAE-like" evidence="7">
    <location>
        <begin position="158"/>
        <end position="368"/>
    </location>
</feature>
<dbReference type="PANTHER" id="PTHR48081">
    <property type="entry name" value="AB HYDROLASE SUPERFAMILY PROTEIN C4A8.06C"/>
    <property type="match status" value="1"/>
</dbReference>
<evidence type="ECO:0000313" key="9">
    <source>
        <dbReference type="Proteomes" id="UP001497522"/>
    </source>
</evidence>
<dbReference type="Proteomes" id="UP001497522">
    <property type="component" value="Chromosome 17"/>
</dbReference>
<keyword evidence="6" id="KW-0812">Transmembrane</keyword>
<comment type="catalytic activity">
    <reaction evidence="5">
        <text>[protein]-C-terminal S-[(2E,6E)-farnesyl]-L-cysteine methyl ester + H2O = [protein]-C-terminal S-[(2E,6E)-farnesyl]-L-cysteine + methanol + H(+)</text>
        <dbReference type="Rhea" id="RHEA:48520"/>
        <dbReference type="Rhea" id="RHEA-COMP:12125"/>
        <dbReference type="Rhea" id="RHEA-COMP:12126"/>
        <dbReference type="ChEBI" id="CHEBI:15377"/>
        <dbReference type="ChEBI" id="CHEBI:15378"/>
        <dbReference type="ChEBI" id="CHEBI:17790"/>
        <dbReference type="ChEBI" id="CHEBI:90510"/>
        <dbReference type="ChEBI" id="CHEBI:90511"/>
        <dbReference type="EC" id="3.1.1.n2"/>
    </reaction>
</comment>
<dbReference type="InterPro" id="IPR049492">
    <property type="entry name" value="BD-FAE-like_dom"/>
</dbReference>
<evidence type="ECO:0000259" key="7">
    <source>
        <dbReference type="Pfam" id="PF20434"/>
    </source>
</evidence>
<feature type="transmembrane region" description="Helical" evidence="6">
    <location>
        <begin position="113"/>
        <end position="136"/>
    </location>
</feature>
<protein>
    <recommendedName>
        <fullName evidence="4">protein-S-isoprenylcysteine alpha-carbonyl methylesterase</fullName>
        <ecNumber evidence="4">3.1.1.n2</ecNumber>
    </recommendedName>
</protein>
<dbReference type="SUPFAM" id="SSF53474">
    <property type="entry name" value="alpha/beta-Hydrolases"/>
    <property type="match status" value="1"/>
</dbReference>
<dbReference type="InterPro" id="IPR050300">
    <property type="entry name" value="GDXG_lipolytic_enzyme"/>
</dbReference>
<evidence type="ECO:0000256" key="4">
    <source>
        <dbReference type="ARBA" id="ARBA00038928"/>
    </source>
</evidence>
<keyword evidence="6" id="KW-1133">Transmembrane helix</keyword>
<dbReference type="InterPro" id="IPR029058">
    <property type="entry name" value="AB_hydrolase_fold"/>
</dbReference>
<sequence>MSDSLGSEIVADEAVAVAVEETLGSSHACSDSLKVSYCPALFVENKKWARDGDFLEPLLAVSDQEQRLMPDVEQSVYIDLESQTWIKENPVPLVATETHSSTFFFCLRIGWRWIVIILGLALYGLLLLPGFVQVGYNYYCSKSVHRNIICGDNWRNRLDLYLPEKIDKPKPVVIFVPGGAWIIGHRAWGSLLGQQLAAHDIIVASLDYRNFPQGTAGDMISDICTGITYVHNNIASFGGDPDKLFLIGQSAGAHLSTCALVWQAVKESEEDGPVLPWKPSQFKAFMGISGGYNLPKLIDHFDQRGLYKSLFLRIMEGKDSLLHFSPEAVVLSSVFRQVATQLPPITLFHGTADYSIPCDASVTFAESLRSIGVDVNTHLYNDKTHTDLILQDPMRGNYEMLDDMLAVLHADDEDARSSKQNDATTTPCRRLVPLLLLNLARKISPF</sequence>
<dbReference type="PANTHER" id="PTHR48081:SF33">
    <property type="entry name" value="KYNURENINE FORMAMIDASE"/>
    <property type="match status" value="1"/>
</dbReference>
<evidence type="ECO:0000256" key="2">
    <source>
        <dbReference type="ARBA" id="ARBA00022801"/>
    </source>
</evidence>
<dbReference type="EMBL" id="OZ023718">
    <property type="protein sequence ID" value="CAK9867897.1"/>
    <property type="molecule type" value="Genomic_DNA"/>
</dbReference>
<evidence type="ECO:0000256" key="1">
    <source>
        <dbReference type="ARBA" id="ARBA00004653"/>
    </source>
</evidence>